<dbReference type="PANTHER" id="PTHR37809">
    <property type="entry name" value="RIBOSOMAL PROTEIN S12 METHYLTHIOTRANSFERASE ACCESSORY FACTOR YCAO"/>
    <property type="match status" value="1"/>
</dbReference>
<evidence type="ECO:0000313" key="2">
    <source>
        <dbReference type="EMBL" id="RTE64733.1"/>
    </source>
</evidence>
<dbReference type="PANTHER" id="PTHR37809:SF1">
    <property type="entry name" value="RIBOSOMAL PROTEIN S12 METHYLTHIOTRANSFERASE ACCESSORY FACTOR YCAO"/>
    <property type="match status" value="1"/>
</dbReference>
<dbReference type="RefSeq" id="WP_126159663.1">
    <property type="nucleotide sequence ID" value="NZ_RQXW01000018.1"/>
</dbReference>
<dbReference type="Pfam" id="PF18381">
    <property type="entry name" value="YcaO_C"/>
    <property type="match status" value="1"/>
</dbReference>
<sequence>MTMILGKDTSLQNATGLMKAKLQTLGFEIDEVEWHNPVPHVWSVRLEDRSSTVFVAQGKGTSQEAAQVSALANLFAGLSNNHFFADYYLGQEVASQPFIYYPNERWFPVTGDILPSGLLDEPTRLHYNLTGELKSSMLLELHAAHRDHAICAIPFERQRNGEQVWIPVNIINNLYGSNGTAAGNCLYEARVQALSEIFQRHIKNTIITSGISLPDIPESVLSRYPSMMEAIETLRGQGLMVMVKDASLGGQFPLVNVTLINPLDGGCCAAFGAHPKFERAFERAVTELLQGRDLDDLSGFSLPSFDLAEVAEQANLDAHRINSTGSVGWDLFSTETDYDYTEWNIPGDAQAEFERLCYLIHKVDMDIYIADYGHLGVHCCRIIVPGMSEVCSVDVLVRDNRNAGTELREPLLNLSSLDDRQIEGLLVALEEGGFDDGQRVVEIIGLLPDEHDIWYSFSVGELKCLLNLRLGELGEALIWSAWLQTTEVGGNRRASLYRCLQQCLMFRLDADRPLEQYHGVLNQIYGADCVTRVLEMIDGHAVFVGFSASTLALEAFAAHQHLLSVYARLQEAKTNR</sequence>
<comment type="caution">
    <text evidence="2">The sequence shown here is derived from an EMBL/GenBank/DDBJ whole genome shotgun (WGS) entry which is preliminary data.</text>
</comment>
<keyword evidence="3" id="KW-1185">Reference proteome</keyword>
<evidence type="ECO:0000313" key="3">
    <source>
        <dbReference type="Proteomes" id="UP000283087"/>
    </source>
</evidence>
<organism evidence="2 3">
    <name type="scientific">Amphritea opalescens</name>
    <dbReference type="NCBI Taxonomy" id="2490544"/>
    <lineage>
        <taxon>Bacteria</taxon>
        <taxon>Pseudomonadati</taxon>
        <taxon>Pseudomonadota</taxon>
        <taxon>Gammaproteobacteria</taxon>
        <taxon>Oceanospirillales</taxon>
        <taxon>Oceanospirillaceae</taxon>
        <taxon>Amphritea</taxon>
    </lineage>
</organism>
<protein>
    <submittedName>
        <fullName evidence="2">30s ribosomal protein S12 methylthiotransferase accessory protein YcaO</fullName>
    </submittedName>
</protein>
<dbReference type="InterPro" id="IPR003776">
    <property type="entry name" value="YcaO-like_dom"/>
</dbReference>
<dbReference type="Proteomes" id="UP000283087">
    <property type="component" value="Unassembled WGS sequence"/>
</dbReference>
<feature type="domain" description="YcaO" evidence="1">
    <location>
        <begin position="58"/>
        <end position="428"/>
    </location>
</feature>
<dbReference type="NCBIfam" id="NF040716">
    <property type="entry name" value="YcaO_for_S12"/>
    <property type="match status" value="1"/>
</dbReference>
<dbReference type="GO" id="GO:0005840">
    <property type="term" value="C:ribosome"/>
    <property type="evidence" value="ECO:0007669"/>
    <property type="project" value="UniProtKB-KW"/>
</dbReference>
<accession>A0A430KMZ2</accession>
<reference evidence="2 3" key="1">
    <citation type="submission" date="2018-11" db="EMBL/GenBank/DDBJ databases">
        <title>The draft genome sequence of Amphritea opalescens ANRC-JH13T.</title>
        <authorList>
            <person name="Fang Z."/>
            <person name="Zhang Y."/>
            <person name="Han X."/>
        </authorList>
    </citation>
    <scope>NUCLEOTIDE SEQUENCE [LARGE SCALE GENOMIC DNA]</scope>
    <source>
        <strain evidence="2 3">ANRC-JH13</strain>
    </source>
</reference>
<dbReference type="AlphaFoldDB" id="A0A430KMZ2"/>
<name>A0A430KMZ2_9GAMM</name>
<evidence type="ECO:0000259" key="1">
    <source>
        <dbReference type="PROSITE" id="PS51664"/>
    </source>
</evidence>
<dbReference type="EMBL" id="RQXW01000018">
    <property type="protein sequence ID" value="RTE64733.1"/>
    <property type="molecule type" value="Genomic_DNA"/>
</dbReference>
<dbReference type="NCBIfam" id="TIGR00702">
    <property type="entry name" value="YcaO-type kinase domain"/>
    <property type="match status" value="1"/>
</dbReference>
<proteinExistence type="predicted"/>
<gene>
    <name evidence="2" type="ORF">EH243_15970</name>
</gene>
<dbReference type="GO" id="GO:0016740">
    <property type="term" value="F:transferase activity"/>
    <property type="evidence" value="ECO:0007669"/>
    <property type="project" value="UniProtKB-KW"/>
</dbReference>
<keyword evidence="2" id="KW-0687">Ribonucleoprotein</keyword>
<keyword evidence="2" id="KW-0808">Transferase</keyword>
<dbReference type="InterPro" id="IPR041080">
    <property type="entry name" value="YcaO_C"/>
</dbReference>
<dbReference type="PROSITE" id="PS51664">
    <property type="entry name" value="YCAO"/>
    <property type="match status" value="1"/>
</dbReference>
<dbReference type="OrthoDB" id="9761274at2"/>
<dbReference type="Gene3D" id="3.30.1330.230">
    <property type="match status" value="1"/>
</dbReference>
<keyword evidence="2" id="KW-0689">Ribosomal protein</keyword>
<dbReference type="Pfam" id="PF02624">
    <property type="entry name" value="YcaO"/>
    <property type="match status" value="1"/>
</dbReference>